<dbReference type="SUPFAM" id="SSF52821">
    <property type="entry name" value="Rhodanese/Cell cycle control phosphatase"/>
    <property type="match status" value="1"/>
</dbReference>
<gene>
    <name evidence="3" type="ORF">SanaruYs_17620</name>
</gene>
<keyword evidence="1" id="KW-0732">Signal</keyword>
<protein>
    <submittedName>
        <fullName evidence="3">Rhodanese-like domain-containing protein</fullName>
    </submittedName>
</protein>
<dbReference type="EMBL" id="BHXQ01000003">
    <property type="protein sequence ID" value="GCC51537.1"/>
    <property type="molecule type" value="Genomic_DNA"/>
</dbReference>
<dbReference type="InterPro" id="IPR001763">
    <property type="entry name" value="Rhodanese-like_dom"/>
</dbReference>
<dbReference type="CDD" id="cd00158">
    <property type="entry name" value="RHOD"/>
    <property type="match status" value="1"/>
</dbReference>
<dbReference type="InterPro" id="IPR050229">
    <property type="entry name" value="GlpE_sulfurtransferase"/>
</dbReference>
<dbReference type="PANTHER" id="PTHR43031">
    <property type="entry name" value="FAD-DEPENDENT OXIDOREDUCTASE"/>
    <property type="match status" value="1"/>
</dbReference>
<proteinExistence type="predicted"/>
<evidence type="ECO:0000313" key="4">
    <source>
        <dbReference type="Proteomes" id="UP000288227"/>
    </source>
</evidence>
<feature type="chain" id="PRO_5019042795" evidence="1">
    <location>
        <begin position="19"/>
        <end position="165"/>
    </location>
</feature>
<dbReference type="SMART" id="SM00450">
    <property type="entry name" value="RHOD"/>
    <property type="match status" value="1"/>
</dbReference>
<accession>A0A401U9H8</accession>
<dbReference type="Proteomes" id="UP000288227">
    <property type="component" value="Unassembled WGS sequence"/>
</dbReference>
<dbReference type="OrthoDB" id="598065at2"/>
<evidence type="ECO:0000313" key="3">
    <source>
        <dbReference type="EMBL" id="GCC51537.1"/>
    </source>
</evidence>
<feature type="domain" description="Rhodanese" evidence="2">
    <location>
        <begin position="47"/>
        <end position="136"/>
    </location>
</feature>
<reference evidence="3 4" key="1">
    <citation type="submission" date="2018-11" db="EMBL/GenBank/DDBJ databases">
        <title>Chryseotalea sanarue gen. nov., sp., nov., a member of the family Cytophagaceae, isolated from a brackish lake in Hamamatsu Japan.</title>
        <authorList>
            <person name="Maejima Y."/>
            <person name="Iino T."/>
            <person name="Muraguchi Y."/>
            <person name="Fukuda K."/>
            <person name="Ohkuma M."/>
            <person name="Moriuchi R."/>
            <person name="Dohra H."/>
            <person name="Kimbara K."/>
            <person name="Shintani M."/>
        </authorList>
    </citation>
    <scope>NUCLEOTIDE SEQUENCE [LARGE SCALE GENOMIC DNA]</scope>
    <source>
        <strain evidence="3 4">Ys</strain>
    </source>
</reference>
<keyword evidence="4" id="KW-1185">Reference proteome</keyword>
<dbReference type="PANTHER" id="PTHR43031:SF1">
    <property type="entry name" value="PYRIDINE NUCLEOTIDE-DISULPHIDE OXIDOREDUCTASE"/>
    <property type="match status" value="1"/>
</dbReference>
<dbReference type="Gene3D" id="3.40.250.10">
    <property type="entry name" value="Rhodanese-like domain"/>
    <property type="match status" value="1"/>
</dbReference>
<comment type="caution">
    <text evidence="3">The sequence shown here is derived from an EMBL/GenBank/DDBJ whole genome shotgun (WGS) entry which is preliminary data.</text>
</comment>
<evidence type="ECO:0000259" key="2">
    <source>
        <dbReference type="PROSITE" id="PS50206"/>
    </source>
</evidence>
<dbReference type="Pfam" id="PF00581">
    <property type="entry name" value="Rhodanese"/>
    <property type="match status" value="1"/>
</dbReference>
<dbReference type="InterPro" id="IPR036873">
    <property type="entry name" value="Rhodanese-like_dom_sf"/>
</dbReference>
<feature type="signal peptide" evidence="1">
    <location>
        <begin position="1"/>
        <end position="18"/>
    </location>
</feature>
<dbReference type="PROSITE" id="PS50206">
    <property type="entry name" value="RHODANESE_3"/>
    <property type="match status" value="1"/>
</dbReference>
<organism evidence="3 4">
    <name type="scientific">Chryseotalea sanaruensis</name>
    <dbReference type="NCBI Taxonomy" id="2482724"/>
    <lineage>
        <taxon>Bacteria</taxon>
        <taxon>Pseudomonadati</taxon>
        <taxon>Bacteroidota</taxon>
        <taxon>Cytophagia</taxon>
        <taxon>Cytophagales</taxon>
        <taxon>Chryseotaleaceae</taxon>
        <taxon>Chryseotalea</taxon>
    </lineage>
</organism>
<dbReference type="RefSeq" id="WP_127122195.1">
    <property type="nucleotide sequence ID" value="NZ_BHXQ01000003.1"/>
</dbReference>
<dbReference type="AlphaFoldDB" id="A0A401U9H8"/>
<dbReference type="NCBIfam" id="NF045521">
    <property type="entry name" value="rhoda_near_glyco"/>
    <property type="match status" value="1"/>
</dbReference>
<evidence type="ECO:0000256" key="1">
    <source>
        <dbReference type="SAM" id="SignalP"/>
    </source>
</evidence>
<name>A0A401U9H8_9BACT</name>
<sequence length="165" mass="18671">MRLTLLLSMLTIALTSKAQVENDAYNLMLKTMLSHSVNEISVDELAKLKDVVLLDAREEAEYKVSHLLNARYVGYDNFNMDSVKNIDKQAIVIVYCSVGYRSEKIAEKLKSAGFANVSNLYGGIFEWVNQGNQLVDSDEKKTNNVHAYNKTWGIWLNKGSKVYEP</sequence>